<name>A0A426YME8_ENSVE</name>
<protein>
    <submittedName>
        <fullName evidence="1">Uncharacterized protein</fullName>
    </submittedName>
</protein>
<dbReference type="EMBL" id="AMZH03011428">
    <property type="protein sequence ID" value="RRT52892.1"/>
    <property type="molecule type" value="Genomic_DNA"/>
</dbReference>
<evidence type="ECO:0000313" key="1">
    <source>
        <dbReference type="EMBL" id="RRT52892.1"/>
    </source>
</evidence>
<proteinExistence type="predicted"/>
<reference evidence="1 2" key="1">
    <citation type="journal article" date="2014" name="Agronomy (Basel)">
        <title>A Draft Genome Sequence for Ensete ventricosum, the Drought-Tolerant Tree Against Hunger.</title>
        <authorList>
            <person name="Harrison J."/>
            <person name="Moore K.A."/>
            <person name="Paszkiewicz K."/>
            <person name="Jones T."/>
            <person name="Grant M."/>
            <person name="Ambacheew D."/>
            <person name="Muzemil S."/>
            <person name="Studholme D.J."/>
        </authorList>
    </citation>
    <scope>NUCLEOTIDE SEQUENCE [LARGE SCALE GENOMIC DNA]</scope>
</reference>
<comment type="caution">
    <text evidence="1">The sequence shown here is derived from an EMBL/GenBank/DDBJ whole genome shotgun (WGS) entry which is preliminary data.</text>
</comment>
<organism evidence="1 2">
    <name type="scientific">Ensete ventricosum</name>
    <name type="common">Abyssinian banana</name>
    <name type="synonym">Musa ensete</name>
    <dbReference type="NCBI Taxonomy" id="4639"/>
    <lineage>
        <taxon>Eukaryota</taxon>
        <taxon>Viridiplantae</taxon>
        <taxon>Streptophyta</taxon>
        <taxon>Embryophyta</taxon>
        <taxon>Tracheophyta</taxon>
        <taxon>Spermatophyta</taxon>
        <taxon>Magnoliopsida</taxon>
        <taxon>Liliopsida</taxon>
        <taxon>Zingiberales</taxon>
        <taxon>Musaceae</taxon>
        <taxon>Ensete</taxon>
    </lineage>
</organism>
<dbReference type="Proteomes" id="UP000287651">
    <property type="component" value="Unassembled WGS sequence"/>
</dbReference>
<sequence length="109" mass="11926">MGEALKGNSYLDIEGELRLVDERKRQLGAHNATKESEALAMKELGINRNKVTQLGAMESLHLRSPISLKFTGPACACRTIDSLIMGYVKGKLTCFFGDPETVADVVRSL</sequence>
<gene>
    <name evidence="1" type="ORF">B296_00039757</name>
</gene>
<dbReference type="AlphaFoldDB" id="A0A426YME8"/>
<accession>A0A426YME8</accession>
<evidence type="ECO:0000313" key="2">
    <source>
        <dbReference type="Proteomes" id="UP000287651"/>
    </source>
</evidence>